<dbReference type="STRING" id="1123265.GCA_000686625_03674"/>
<dbReference type="CDD" id="cd04301">
    <property type="entry name" value="NAT_SF"/>
    <property type="match status" value="1"/>
</dbReference>
<dbReference type="EMBL" id="LR590484">
    <property type="protein sequence ID" value="VTR51638.1"/>
    <property type="molecule type" value="Genomic_DNA"/>
</dbReference>
<evidence type="ECO:0000313" key="4">
    <source>
        <dbReference type="EMBL" id="VTR51638.1"/>
    </source>
</evidence>
<keyword evidence="2" id="KW-0012">Acyltransferase</keyword>
<accession>A0A4V6KV69</accession>
<organism evidence="4 5">
    <name type="scientific">Sphingobacterium thalpophilum</name>
    <dbReference type="NCBI Taxonomy" id="259"/>
    <lineage>
        <taxon>Bacteria</taxon>
        <taxon>Pseudomonadati</taxon>
        <taxon>Bacteroidota</taxon>
        <taxon>Sphingobacteriia</taxon>
        <taxon>Sphingobacteriales</taxon>
        <taxon>Sphingobacteriaceae</taxon>
        <taxon>Sphingobacterium</taxon>
    </lineage>
</organism>
<name>A0A4V6KV69_9SPHI</name>
<protein>
    <submittedName>
        <fullName evidence="4">Putative acetyltransferase</fullName>
    </submittedName>
</protein>
<dbReference type="AlphaFoldDB" id="A0A4V6KV69"/>
<dbReference type="PROSITE" id="PS51186">
    <property type="entry name" value="GNAT"/>
    <property type="match status" value="1"/>
</dbReference>
<proteinExistence type="predicted"/>
<dbReference type="InterPro" id="IPR050832">
    <property type="entry name" value="Bact_Acetyltransf"/>
</dbReference>
<dbReference type="GeneID" id="78464980"/>
<dbReference type="PANTHER" id="PTHR43877">
    <property type="entry name" value="AMINOALKYLPHOSPHONATE N-ACETYLTRANSFERASE-RELATED-RELATED"/>
    <property type="match status" value="1"/>
</dbReference>
<dbReference type="KEGG" id="stha:NCTC11429_04394"/>
<dbReference type="Gene3D" id="3.40.630.30">
    <property type="match status" value="1"/>
</dbReference>
<dbReference type="PANTHER" id="PTHR43877:SF2">
    <property type="entry name" value="AMINOALKYLPHOSPHONATE N-ACETYLTRANSFERASE-RELATED"/>
    <property type="match status" value="1"/>
</dbReference>
<dbReference type="Pfam" id="PF00583">
    <property type="entry name" value="Acetyltransf_1"/>
    <property type="match status" value="1"/>
</dbReference>
<evidence type="ECO:0000256" key="1">
    <source>
        <dbReference type="ARBA" id="ARBA00022679"/>
    </source>
</evidence>
<dbReference type="Proteomes" id="UP000308196">
    <property type="component" value="Chromosome"/>
</dbReference>
<gene>
    <name evidence="4" type="ORF">NCTC11429_04394</name>
</gene>
<evidence type="ECO:0000313" key="5">
    <source>
        <dbReference type="Proteomes" id="UP000308196"/>
    </source>
</evidence>
<keyword evidence="1 4" id="KW-0808">Transferase</keyword>
<dbReference type="GO" id="GO:0016747">
    <property type="term" value="F:acyltransferase activity, transferring groups other than amino-acyl groups"/>
    <property type="evidence" value="ECO:0007669"/>
    <property type="project" value="InterPro"/>
</dbReference>
<dbReference type="InterPro" id="IPR000182">
    <property type="entry name" value="GNAT_dom"/>
</dbReference>
<sequence length="152" mass="17194">MEIQIRPAQAHEIDRLLEFEQGIVEAERPYDGTLKEGEIHYYDLLELVRSPDAEVLVAAAGEELVGSGYAKILPARPYLKHGQFAHLGFMYVRPDYRGRGINGMILEGLTAWARARGISEIRLQVYDANESAKKAYTKAGFKPNLLEMRMEI</sequence>
<reference evidence="4 5" key="1">
    <citation type="submission" date="2019-05" db="EMBL/GenBank/DDBJ databases">
        <authorList>
            <consortium name="Pathogen Informatics"/>
        </authorList>
    </citation>
    <scope>NUCLEOTIDE SEQUENCE [LARGE SCALE GENOMIC DNA]</scope>
    <source>
        <strain evidence="4 5">NCTC11429</strain>
    </source>
</reference>
<dbReference type="RefSeq" id="WP_028070396.1">
    <property type="nucleotide sequence ID" value="NZ_CP141191.1"/>
</dbReference>
<evidence type="ECO:0000259" key="3">
    <source>
        <dbReference type="PROSITE" id="PS51186"/>
    </source>
</evidence>
<dbReference type="SUPFAM" id="SSF55729">
    <property type="entry name" value="Acyl-CoA N-acyltransferases (Nat)"/>
    <property type="match status" value="1"/>
</dbReference>
<feature type="domain" description="N-acetyltransferase" evidence="3">
    <location>
        <begin position="3"/>
        <end position="152"/>
    </location>
</feature>
<evidence type="ECO:0000256" key="2">
    <source>
        <dbReference type="ARBA" id="ARBA00023315"/>
    </source>
</evidence>
<dbReference type="InterPro" id="IPR016181">
    <property type="entry name" value="Acyl_CoA_acyltransferase"/>
</dbReference>